<comment type="caution">
    <text evidence="1">The sequence shown here is derived from an EMBL/GenBank/DDBJ whole genome shotgun (WGS) entry which is preliminary data.</text>
</comment>
<name>A0ACB9SN12_HOLOL</name>
<keyword evidence="1" id="KW-0479">Metal-binding</keyword>
<evidence type="ECO:0000313" key="1">
    <source>
        <dbReference type="EMBL" id="KAI4455147.1"/>
    </source>
</evidence>
<keyword evidence="2" id="KW-1185">Reference proteome</keyword>
<keyword evidence="1" id="KW-0863">Zinc-finger</keyword>
<accession>A0ACB9SN12</accession>
<proteinExistence type="predicted"/>
<dbReference type="EMBL" id="CM043023">
    <property type="protein sequence ID" value="KAI4455147.1"/>
    <property type="molecule type" value="Genomic_DNA"/>
</dbReference>
<reference evidence="1" key="1">
    <citation type="submission" date="2022-04" db="EMBL/GenBank/DDBJ databases">
        <title>Chromosome-scale genome assembly of Holotrichia oblita Faldermann.</title>
        <authorList>
            <person name="Rongchong L."/>
        </authorList>
    </citation>
    <scope>NUCLEOTIDE SEQUENCE</scope>
    <source>
        <strain evidence="1">81SQS9</strain>
    </source>
</reference>
<keyword evidence="1" id="KW-0862">Zinc</keyword>
<sequence>MPKLKNLVCRTCLQTNKVIYLGIFEHYKHEKLLSDMLRECTAVQVDRYDCLPLYMCNDCIEELLSAWKFKTMVVESDLKLRRNDVLQKNAKTTQRFITDKCSNRINDTVTKNLVNEVEVNDPTTKSDLKKTPSNDENVNINDLGNKECIEISSETSYEDNLERTCSKNEFPILANDERDNYATMKRGIDIFT</sequence>
<evidence type="ECO:0000313" key="2">
    <source>
        <dbReference type="Proteomes" id="UP001056778"/>
    </source>
</evidence>
<organism evidence="1 2">
    <name type="scientific">Holotrichia oblita</name>
    <name type="common">Chafer beetle</name>
    <dbReference type="NCBI Taxonomy" id="644536"/>
    <lineage>
        <taxon>Eukaryota</taxon>
        <taxon>Metazoa</taxon>
        <taxon>Ecdysozoa</taxon>
        <taxon>Arthropoda</taxon>
        <taxon>Hexapoda</taxon>
        <taxon>Insecta</taxon>
        <taxon>Pterygota</taxon>
        <taxon>Neoptera</taxon>
        <taxon>Endopterygota</taxon>
        <taxon>Coleoptera</taxon>
        <taxon>Polyphaga</taxon>
        <taxon>Scarabaeiformia</taxon>
        <taxon>Scarabaeidae</taxon>
        <taxon>Melolonthinae</taxon>
        <taxon>Holotrichia</taxon>
    </lineage>
</organism>
<protein>
    <submittedName>
        <fullName evidence="1">Zinc-finger associated domain (Zf-ad)</fullName>
    </submittedName>
</protein>
<dbReference type="Proteomes" id="UP001056778">
    <property type="component" value="Chromosome 9"/>
</dbReference>
<gene>
    <name evidence="1" type="ORF">MML48_9g00018659</name>
</gene>